<reference evidence="1 2" key="1">
    <citation type="submission" date="2021-06" db="EMBL/GenBank/DDBJ databases">
        <authorList>
            <person name="Palmer J.M."/>
        </authorList>
    </citation>
    <scope>NUCLEOTIDE SEQUENCE [LARGE SCALE GENOMIC DNA]</scope>
    <source>
        <strain evidence="2">if_2019</strain>
        <tissue evidence="1">Muscle</tissue>
    </source>
</reference>
<name>A0ABV0V842_9TELE</name>
<gene>
    <name evidence="1" type="ORF">ILYODFUR_026006</name>
</gene>
<evidence type="ECO:0000313" key="2">
    <source>
        <dbReference type="Proteomes" id="UP001482620"/>
    </source>
</evidence>
<dbReference type="EMBL" id="JAHRIQ010095925">
    <property type="protein sequence ID" value="MEQ2252845.1"/>
    <property type="molecule type" value="Genomic_DNA"/>
</dbReference>
<accession>A0ABV0V842</accession>
<comment type="caution">
    <text evidence="1">The sequence shown here is derived from an EMBL/GenBank/DDBJ whole genome shotgun (WGS) entry which is preliminary data.</text>
</comment>
<proteinExistence type="predicted"/>
<keyword evidence="2" id="KW-1185">Reference proteome</keyword>
<protein>
    <submittedName>
        <fullName evidence="1">Uncharacterized protein</fullName>
    </submittedName>
</protein>
<organism evidence="1 2">
    <name type="scientific">Ilyodon furcidens</name>
    <name type="common">goldbreast splitfin</name>
    <dbReference type="NCBI Taxonomy" id="33524"/>
    <lineage>
        <taxon>Eukaryota</taxon>
        <taxon>Metazoa</taxon>
        <taxon>Chordata</taxon>
        <taxon>Craniata</taxon>
        <taxon>Vertebrata</taxon>
        <taxon>Euteleostomi</taxon>
        <taxon>Actinopterygii</taxon>
        <taxon>Neopterygii</taxon>
        <taxon>Teleostei</taxon>
        <taxon>Neoteleostei</taxon>
        <taxon>Acanthomorphata</taxon>
        <taxon>Ovalentaria</taxon>
        <taxon>Atherinomorphae</taxon>
        <taxon>Cyprinodontiformes</taxon>
        <taxon>Goodeidae</taxon>
        <taxon>Ilyodon</taxon>
    </lineage>
</organism>
<dbReference type="Proteomes" id="UP001482620">
    <property type="component" value="Unassembled WGS sequence"/>
</dbReference>
<sequence>MVYCLKNALLHHLGKKAAGFPPSDPPGGPVKHPVYKCRAGLVSKLSWECVTGHSLERFGSSRQEVKVKITVKQVLLKTHKKLPEGLSLYPTVVCSSVFTLI</sequence>
<evidence type="ECO:0000313" key="1">
    <source>
        <dbReference type="EMBL" id="MEQ2252845.1"/>
    </source>
</evidence>